<accession>A0A1W1W2P4</accession>
<proteinExistence type="predicted"/>
<organism evidence="1 2">
    <name type="scientific">Thermanaeromonas toyohensis ToBE</name>
    <dbReference type="NCBI Taxonomy" id="698762"/>
    <lineage>
        <taxon>Bacteria</taxon>
        <taxon>Bacillati</taxon>
        <taxon>Bacillota</taxon>
        <taxon>Clostridia</taxon>
        <taxon>Neomoorellales</taxon>
        <taxon>Neomoorellaceae</taxon>
        <taxon>Thermanaeromonas</taxon>
    </lineage>
</organism>
<dbReference type="Gene3D" id="1.10.10.660">
    <property type="entry name" value="conserved protein of unknown function from Enterococcus faecalis V583"/>
    <property type="match status" value="1"/>
</dbReference>
<sequence length="468" mass="50863">MAYLANWPPALKVVNLGSEVFARSMREQGATVYQVRWEPPARGKVELIKILDRLIGREDIEEANRQALERYHAAQPVLIGIGKAGEVIPGFKERMLLHAGPPITWDRMSGPLRGAIIGAILFEGWAKTPQEAERLAAREIEYSPCHEHSSVGPMAGVVSPSMPVFIVENKTHGNRAYCTLNEGLGKVLRYGAYSPEVLERLKWMGDVLAPVLGKAIKLAGGVDLKSLIAQALHMGDEVHNRNKAATSLFMRTIAPYILETGYPLSDLRRVLEFINGNDHFFLNLSMPAAKAMLEAAHGIPKSTIVTVMSRNGTEFGIKVSGLGDRWFTGPAQKVKGLYFPGFTEEDANPDIGDSAITETAGLGGFAMAAAIPIVQFVGGTPEDALEFSRKMYSITAGENRFFTIPVLGFRGTATGIDIRKVIETGILPQINTGIAHKDPGIGQVGAGLVNPPWECFEKALLAFAEQYT</sequence>
<evidence type="ECO:0008006" key="3">
    <source>
        <dbReference type="Google" id="ProtNLM"/>
    </source>
</evidence>
<dbReference type="InterPro" id="IPR009499">
    <property type="entry name" value="AllG-like"/>
</dbReference>
<dbReference type="Gene3D" id="3.90.1710.10">
    <property type="entry name" value="Enterococcus faecalis V583 domain"/>
    <property type="match status" value="1"/>
</dbReference>
<dbReference type="Gene3D" id="3.90.1700.10">
    <property type="entry name" value="v583 domain like"/>
    <property type="match status" value="1"/>
</dbReference>
<evidence type="ECO:0000313" key="2">
    <source>
        <dbReference type="Proteomes" id="UP000192569"/>
    </source>
</evidence>
<dbReference type="EMBL" id="LT838272">
    <property type="protein sequence ID" value="SMB99773.1"/>
    <property type="molecule type" value="Genomic_DNA"/>
</dbReference>
<name>A0A1W1W2P4_9FIRM</name>
<dbReference type="Pfam" id="PF06545">
    <property type="entry name" value="AllG"/>
    <property type="match status" value="1"/>
</dbReference>
<keyword evidence="2" id="KW-1185">Reference proteome</keyword>
<dbReference type="RefSeq" id="WP_084666735.1">
    <property type="nucleotide sequence ID" value="NZ_LT838272.1"/>
</dbReference>
<evidence type="ECO:0000313" key="1">
    <source>
        <dbReference type="EMBL" id="SMB99773.1"/>
    </source>
</evidence>
<dbReference type="Proteomes" id="UP000192569">
    <property type="component" value="Chromosome I"/>
</dbReference>
<reference evidence="1 2" key="1">
    <citation type="submission" date="2017-04" db="EMBL/GenBank/DDBJ databases">
        <authorList>
            <person name="Afonso C.L."/>
            <person name="Miller P.J."/>
            <person name="Scott M.A."/>
            <person name="Spackman E."/>
            <person name="Goraichik I."/>
            <person name="Dimitrov K.M."/>
            <person name="Suarez D.L."/>
            <person name="Swayne D.E."/>
        </authorList>
    </citation>
    <scope>NUCLEOTIDE SEQUENCE [LARGE SCALE GENOMIC DNA]</scope>
    <source>
        <strain evidence="1 2">ToBE</strain>
    </source>
</reference>
<protein>
    <recommendedName>
        <fullName evidence="3">DUF1116 domain-containing protein</fullName>
    </recommendedName>
</protein>
<dbReference type="Gene3D" id="3.40.50.720">
    <property type="entry name" value="NAD(P)-binding Rossmann-like Domain"/>
    <property type="match status" value="1"/>
</dbReference>
<gene>
    <name evidence="1" type="ORF">SAMN00808754_3079</name>
</gene>
<dbReference type="AlphaFoldDB" id="A0A1W1W2P4"/>
<dbReference type="STRING" id="698762.SAMN00808754_3079"/>
<dbReference type="InterPro" id="IPR024033">
    <property type="entry name" value="OXTCase_su_AllG_h-dom"/>
</dbReference>
<dbReference type="OrthoDB" id="6193532at2"/>